<organism evidence="1">
    <name type="scientific">metagenome</name>
    <dbReference type="NCBI Taxonomy" id="256318"/>
    <lineage>
        <taxon>unclassified sequences</taxon>
        <taxon>metagenomes</taxon>
    </lineage>
</organism>
<proteinExistence type="predicted"/>
<evidence type="ECO:0000313" key="1">
    <source>
        <dbReference type="EMBL" id="CUR59513.1"/>
    </source>
</evidence>
<protein>
    <submittedName>
        <fullName evidence="1">Uncharacterized protein</fullName>
    </submittedName>
</protein>
<dbReference type="AlphaFoldDB" id="A0A2P2CC01"/>
<dbReference type="EMBL" id="CZKA01000058">
    <property type="protein sequence ID" value="CUR59513.1"/>
    <property type="molecule type" value="Genomic_DNA"/>
</dbReference>
<gene>
    <name evidence="1" type="ORF">NOCA2610038</name>
</gene>
<name>A0A2P2CC01_9ZZZZ</name>
<sequence length="51" mass="5824">MSQKKKPLRCRLSFHAFVRKYSDGDLGANPYYLECTRCGKYVDLVPKIGGI</sequence>
<reference evidence="1" key="1">
    <citation type="submission" date="2015-08" db="EMBL/GenBank/DDBJ databases">
        <authorList>
            <person name="Babu N.S."/>
            <person name="Beckwith C.J."/>
            <person name="Beseler K.G."/>
            <person name="Brison A."/>
            <person name="Carone J.V."/>
            <person name="Caskin T.P."/>
            <person name="Diamond M."/>
            <person name="Durham M.E."/>
            <person name="Foxe J.M."/>
            <person name="Go M."/>
            <person name="Henderson B.A."/>
            <person name="Jones I.B."/>
            <person name="McGettigan J.A."/>
            <person name="Micheletti S.J."/>
            <person name="Nasrallah M.E."/>
            <person name="Ortiz D."/>
            <person name="Piller C.R."/>
            <person name="Privatt S.R."/>
            <person name="Schneider S.L."/>
            <person name="Sharp S."/>
            <person name="Smith T.C."/>
            <person name="Stanton J.D."/>
            <person name="Ullery H.E."/>
            <person name="Wilson R.J."/>
            <person name="Serrano M.G."/>
            <person name="Buck G."/>
            <person name="Lee V."/>
            <person name="Wang Y."/>
            <person name="Carvalho R."/>
            <person name="Voegtly L."/>
            <person name="Shi R."/>
            <person name="Duckworth R."/>
            <person name="Johnson A."/>
            <person name="Loviza R."/>
            <person name="Walstead R."/>
            <person name="Shah Z."/>
            <person name="Kiflezghi M."/>
            <person name="Wade K."/>
            <person name="Ball S.L."/>
            <person name="Bradley K.W."/>
            <person name="Asai D.J."/>
            <person name="Bowman C.A."/>
            <person name="Russell D.A."/>
            <person name="Pope W.H."/>
            <person name="Jacobs-Sera D."/>
            <person name="Hendrix R.W."/>
            <person name="Hatfull G.F."/>
        </authorList>
    </citation>
    <scope>NUCLEOTIDE SEQUENCE</scope>
</reference>
<accession>A0A2P2CC01</accession>